<dbReference type="RefSeq" id="WP_025803223.1">
    <property type="nucleotide sequence ID" value="NZ_CP053842.1"/>
</dbReference>
<keyword evidence="6" id="KW-1185">Reference proteome</keyword>
<sequence length="322" mass="36220">MRIVVTGGAGFIGSNLAKHFDKKGDEVLVIDIFRNSDRFSNGNLKSFGHYKNLLGFEGEILEGDINDKATLKKIKKFRPDTIFHQAAISDTTVSEQDLLIRTNLNSFSHLIEIAKDLNSKLIYASSAATYGNAKSPQTVGECESPRNVYGFSKLMMDKLAFKFFKKLHIIGFRYFNVYGSGEYFKDKTASMVLQFGLQILSGKAPKLFEGSDKIKRDFVYIKDIVLGNELALNAKKSGIYNLATGKARSFQNIADILQRELGTNLGSEYIKNPFVKQYQFHTQANILDTKTDLGYEPKFSLEDGIKDYISEINRIYESEVNG</sequence>
<gene>
    <name evidence="5" type="primary">rfaD</name>
    <name evidence="5" type="ORF">IMC76_05965</name>
</gene>
<dbReference type="InterPro" id="IPR036291">
    <property type="entry name" value="NAD(P)-bd_dom_sf"/>
</dbReference>
<dbReference type="InterPro" id="IPR011912">
    <property type="entry name" value="Heptose_epim"/>
</dbReference>
<evidence type="ECO:0000313" key="6">
    <source>
        <dbReference type="Proteomes" id="UP000594749"/>
    </source>
</evidence>
<dbReference type="EMBL" id="CP063078">
    <property type="protein sequence ID" value="QOQ86765.1"/>
    <property type="molecule type" value="Genomic_DNA"/>
</dbReference>
<evidence type="ECO:0000256" key="3">
    <source>
        <dbReference type="ARBA" id="ARBA00023277"/>
    </source>
</evidence>
<dbReference type="EC" id="5.1.3.20" evidence="5"/>
<evidence type="ECO:0000259" key="4">
    <source>
        <dbReference type="Pfam" id="PF01370"/>
    </source>
</evidence>
<dbReference type="AlphaFoldDB" id="A0A7M1LGZ0"/>
<reference evidence="5 6" key="1">
    <citation type="submission" date="2020-10" db="EMBL/GenBank/DDBJ databases">
        <title>Campylobacter and Helicobacter PacBio genomes.</title>
        <authorList>
            <person name="Lane C."/>
        </authorList>
    </citation>
    <scope>NUCLEOTIDE SEQUENCE [LARGE SCALE GENOMIC DNA]</scope>
    <source>
        <strain evidence="5 6">2016D-0077</strain>
    </source>
</reference>
<dbReference type="Gene3D" id="3.90.25.10">
    <property type="entry name" value="UDP-galactose 4-epimerase, domain 1"/>
    <property type="match status" value="1"/>
</dbReference>
<keyword evidence="1" id="KW-0521">NADP</keyword>
<dbReference type="PANTHER" id="PTHR43103">
    <property type="entry name" value="NUCLEOSIDE-DIPHOSPHATE-SUGAR EPIMERASE"/>
    <property type="match status" value="1"/>
</dbReference>
<proteinExistence type="predicted"/>
<keyword evidence="2 5" id="KW-0413">Isomerase</keyword>
<evidence type="ECO:0000256" key="2">
    <source>
        <dbReference type="ARBA" id="ARBA00023235"/>
    </source>
</evidence>
<evidence type="ECO:0000256" key="1">
    <source>
        <dbReference type="ARBA" id="ARBA00022857"/>
    </source>
</evidence>
<dbReference type="Gene3D" id="3.40.50.720">
    <property type="entry name" value="NAD(P)-binding Rossmann-like Domain"/>
    <property type="match status" value="1"/>
</dbReference>
<dbReference type="Pfam" id="PF01370">
    <property type="entry name" value="Epimerase"/>
    <property type="match status" value="1"/>
</dbReference>
<keyword evidence="3" id="KW-0119">Carbohydrate metabolism</keyword>
<protein>
    <submittedName>
        <fullName evidence="5">ADP-glyceromanno-heptose 6-epimerase</fullName>
        <ecNumber evidence="5">5.1.3.20</ecNumber>
    </submittedName>
</protein>
<dbReference type="GO" id="GO:0008712">
    <property type="term" value="F:ADP-glyceromanno-heptose 6-epimerase activity"/>
    <property type="evidence" value="ECO:0007669"/>
    <property type="project" value="UniProtKB-EC"/>
</dbReference>
<organism evidence="5 6">
    <name type="scientific">Campylobacter corcagiensis</name>
    <dbReference type="NCBI Taxonomy" id="1448857"/>
    <lineage>
        <taxon>Bacteria</taxon>
        <taxon>Pseudomonadati</taxon>
        <taxon>Campylobacterota</taxon>
        <taxon>Epsilonproteobacteria</taxon>
        <taxon>Campylobacterales</taxon>
        <taxon>Campylobacteraceae</taxon>
        <taxon>Campylobacter</taxon>
    </lineage>
</organism>
<feature type="domain" description="NAD-dependent epimerase/dehydratase" evidence="4">
    <location>
        <begin position="3"/>
        <end position="243"/>
    </location>
</feature>
<accession>A0A7M1LGZ0</accession>
<dbReference type="SUPFAM" id="SSF51735">
    <property type="entry name" value="NAD(P)-binding Rossmann-fold domains"/>
    <property type="match status" value="1"/>
</dbReference>
<name>A0A7M1LGZ0_9BACT</name>
<dbReference type="PANTHER" id="PTHR43103:SF3">
    <property type="entry name" value="ADP-L-GLYCERO-D-MANNO-HEPTOSE-6-EPIMERASE"/>
    <property type="match status" value="1"/>
</dbReference>
<dbReference type="OrthoDB" id="9803010at2"/>
<dbReference type="Proteomes" id="UP000594749">
    <property type="component" value="Chromosome"/>
</dbReference>
<dbReference type="NCBIfam" id="TIGR02197">
    <property type="entry name" value="heptose_epim"/>
    <property type="match status" value="1"/>
</dbReference>
<dbReference type="InterPro" id="IPR001509">
    <property type="entry name" value="Epimerase_deHydtase"/>
</dbReference>
<evidence type="ECO:0000313" key="5">
    <source>
        <dbReference type="EMBL" id="QOQ86765.1"/>
    </source>
</evidence>
<dbReference type="GO" id="GO:0005975">
    <property type="term" value="P:carbohydrate metabolic process"/>
    <property type="evidence" value="ECO:0007669"/>
    <property type="project" value="InterPro"/>
</dbReference>
<dbReference type="GO" id="GO:0050661">
    <property type="term" value="F:NADP binding"/>
    <property type="evidence" value="ECO:0007669"/>
    <property type="project" value="InterPro"/>
</dbReference>